<dbReference type="InterPro" id="IPR005828">
    <property type="entry name" value="MFS_sugar_transport-like"/>
</dbReference>
<protein>
    <submittedName>
        <fullName evidence="10">Organic cation transporter protein</fullName>
    </submittedName>
</protein>
<dbReference type="RefSeq" id="XP_016984828.1">
    <property type="nucleotide sequence ID" value="XM_017129339.1"/>
</dbReference>
<evidence type="ECO:0000256" key="5">
    <source>
        <dbReference type="SAM" id="MobiDB-lite"/>
    </source>
</evidence>
<dbReference type="SUPFAM" id="SSF103473">
    <property type="entry name" value="MFS general substrate transporter"/>
    <property type="match status" value="1"/>
</dbReference>
<evidence type="ECO:0000259" key="7">
    <source>
        <dbReference type="PROSITE" id="PS50850"/>
    </source>
</evidence>
<feature type="transmembrane region" description="Helical" evidence="6">
    <location>
        <begin position="87"/>
        <end position="112"/>
    </location>
</feature>
<sequence>MEGQAKQAYFVNEAFNHEEPPQGGIAGGGDNLHRRKSGGNKELQLDVGGFKKGQGQDVVGSNGSDPPSMDFDDILPLIGEFGRYQKLLFICMIPFSFFVAFVYFSQIFLTLIPEQHWCHVPELDGLDVEARLALSIPMSNGEYNNCYMYDVNYTEILAQGKVMADPKWPRVKCRHGWSYNFTEIPYSTVATEQNWVCDDAALPTYAQSIFFLGAIVGGLLFGWVADRFGRIPALIGTNMMGLLAGVGTAFVSNFWQFAAMRFFVGFAFDNCFTMMYILVLEYVGPKYRTFVANMSIAIFFTGAACLLPWIAYFLADWKLLAIVTSAPLLLALLTPFVVPESARWLVSQGKVDKAVEILKKLEKGNGRQVPAQTYQIFADSCKRMREQEAQNGSYSVLDLFKSPRLRRTTLLLIVIWMAISLVFDGHVRNVGSLGLDIFFTFTLACFTELPADTLLTVILDRFGRRWLACSSMVLSGVFSLLATVVPVGIYSAALAIMGRFFVNISYNIGLQWAAEVLPTVVRAQAVAFIHIMGYVASIIAPFVVYLANISNALPLIILGILGIIGGLLSLLLPETLNHVLPQTLSDGEEFGRGQSIWDFPCLAKQVDDDEEEKRNADVEEVRSQAFVRGTQTGASLNASTGGELRSSILRRSVKSRNSTKL</sequence>
<evidence type="ECO:0000256" key="1">
    <source>
        <dbReference type="ARBA" id="ARBA00004141"/>
    </source>
</evidence>
<reference evidence="9" key="1">
    <citation type="journal article" date="2021" name="Elife">
        <title>Highly contiguous assemblies of 101 drosophilid genomes.</title>
        <authorList>
            <person name="Kim B.Y."/>
            <person name="Wang J.R."/>
            <person name="Miller D.E."/>
            <person name="Barmina O."/>
            <person name="Delaney E."/>
            <person name="Thompson A."/>
            <person name="Comeault A.A."/>
            <person name="Peede D."/>
            <person name="D'Agostino E.R."/>
            <person name="Pelaez J."/>
            <person name="Aguilar J.M."/>
            <person name="Haji D."/>
            <person name="Matsunaga T."/>
            <person name="Armstrong E.E."/>
            <person name="Zych M."/>
            <person name="Ogawa Y."/>
            <person name="Stamenkovic-Radak M."/>
            <person name="Jelic M."/>
            <person name="Veselinovic M.S."/>
            <person name="Tanaskovic M."/>
            <person name="Eric P."/>
            <person name="Gao J.J."/>
            <person name="Katoh T.K."/>
            <person name="Toda M.J."/>
            <person name="Watabe H."/>
            <person name="Watada M."/>
            <person name="Davis J.S."/>
            <person name="Moyle L.C."/>
            <person name="Manoli G."/>
            <person name="Bertolini E."/>
            <person name="Kostal V."/>
            <person name="Hawley R.S."/>
            <person name="Takahashi A."/>
            <person name="Jones C.D."/>
            <person name="Price D.K."/>
            <person name="Whiteman N."/>
            <person name="Kopp A."/>
            <person name="Matute D.R."/>
            <person name="Petrov D.A."/>
        </authorList>
    </citation>
    <scope>NUCLEOTIDE SEQUENCE [LARGE SCALE GENOMIC DNA]</scope>
</reference>
<name>A0A6P4FC00_DRORH</name>
<feature type="transmembrane region" description="Helical" evidence="6">
    <location>
        <begin position="552"/>
        <end position="572"/>
    </location>
</feature>
<feature type="transmembrane region" description="Helical" evidence="6">
    <location>
        <begin position="526"/>
        <end position="546"/>
    </location>
</feature>
<evidence type="ECO:0000313" key="10">
    <source>
        <dbReference type="RefSeq" id="XP_016984828.1"/>
    </source>
</evidence>
<organism evidence="10">
    <name type="scientific">Drosophila rhopaloa</name>
    <name type="common">Fruit fly</name>
    <dbReference type="NCBI Taxonomy" id="1041015"/>
    <lineage>
        <taxon>Eukaryota</taxon>
        <taxon>Metazoa</taxon>
        <taxon>Ecdysozoa</taxon>
        <taxon>Arthropoda</taxon>
        <taxon>Hexapoda</taxon>
        <taxon>Insecta</taxon>
        <taxon>Pterygota</taxon>
        <taxon>Neoptera</taxon>
        <taxon>Endopterygota</taxon>
        <taxon>Diptera</taxon>
        <taxon>Brachycera</taxon>
        <taxon>Muscomorpha</taxon>
        <taxon>Ephydroidea</taxon>
        <taxon>Drosophilidae</taxon>
        <taxon>Drosophila</taxon>
        <taxon>Sophophora</taxon>
    </lineage>
</organism>
<feature type="region of interest" description="Disordered" evidence="5">
    <location>
        <begin position="16"/>
        <end position="39"/>
    </location>
</feature>
<feature type="transmembrane region" description="Helical" evidence="6">
    <location>
        <begin position="258"/>
        <end position="278"/>
    </location>
</feature>
<feature type="transmembrane region" description="Helical" evidence="6">
    <location>
        <begin position="205"/>
        <end position="224"/>
    </location>
</feature>
<keyword evidence="2 6" id="KW-0812">Transmembrane</keyword>
<proteinExistence type="predicted"/>
<feature type="domain" description="Major facilitator superfamily (MFS) profile" evidence="7">
    <location>
        <begin position="153"/>
        <end position="577"/>
    </location>
</feature>
<dbReference type="PROSITE" id="PS50850">
    <property type="entry name" value="MFS"/>
    <property type="match status" value="1"/>
</dbReference>
<dbReference type="OMA" id="WLACSSM"/>
<dbReference type="CDD" id="cd17317">
    <property type="entry name" value="MFS_SLC22"/>
    <property type="match status" value="1"/>
</dbReference>
<dbReference type="InterPro" id="IPR020846">
    <property type="entry name" value="MFS_dom"/>
</dbReference>
<evidence type="ECO:0000256" key="2">
    <source>
        <dbReference type="ARBA" id="ARBA00022692"/>
    </source>
</evidence>
<accession>A0A6P4FC00</accession>
<dbReference type="InterPro" id="IPR036259">
    <property type="entry name" value="MFS_trans_sf"/>
</dbReference>
<gene>
    <name evidence="10" type="primary">LOC108048581</name>
    <name evidence="8" type="synonym">108048581</name>
</gene>
<keyword evidence="3 6" id="KW-1133">Transmembrane helix</keyword>
<feature type="transmembrane region" description="Helical" evidence="6">
    <location>
        <begin position="317"/>
        <end position="338"/>
    </location>
</feature>
<dbReference type="EnsemblMetazoa" id="XM_017129339.2">
    <property type="protein sequence ID" value="XP_016984828.1"/>
    <property type="gene ID" value="LOC108048581"/>
</dbReference>
<dbReference type="PANTHER" id="PTHR24064">
    <property type="entry name" value="SOLUTE CARRIER FAMILY 22 MEMBER"/>
    <property type="match status" value="1"/>
</dbReference>
<dbReference type="Gene3D" id="1.20.1250.20">
    <property type="entry name" value="MFS general substrate transporter like domains"/>
    <property type="match status" value="1"/>
</dbReference>
<dbReference type="Proteomes" id="UP001652680">
    <property type="component" value="Unassembled WGS sequence"/>
</dbReference>
<evidence type="ECO:0000313" key="8">
    <source>
        <dbReference type="EnsemblMetazoa" id="XP_016984828.1"/>
    </source>
</evidence>
<evidence type="ECO:0000256" key="4">
    <source>
        <dbReference type="ARBA" id="ARBA00023136"/>
    </source>
</evidence>
<reference evidence="8" key="3">
    <citation type="submission" date="2025-05" db="UniProtKB">
        <authorList>
            <consortium name="EnsemblMetazoa"/>
        </authorList>
    </citation>
    <scope>IDENTIFICATION</scope>
</reference>
<dbReference type="GO" id="GO:0016020">
    <property type="term" value="C:membrane"/>
    <property type="evidence" value="ECO:0007669"/>
    <property type="project" value="UniProtKB-SubCell"/>
</dbReference>
<dbReference type="GeneID" id="108048581"/>
<reference evidence="10" key="2">
    <citation type="submission" date="2025-04" db="UniProtKB">
        <authorList>
            <consortium name="RefSeq"/>
        </authorList>
    </citation>
    <scope>IDENTIFICATION</scope>
</reference>
<comment type="subcellular location">
    <subcellularLocation>
        <location evidence="1">Membrane</location>
        <topology evidence="1">Multi-pass membrane protein</topology>
    </subcellularLocation>
</comment>
<feature type="transmembrane region" description="Helical" evidence="6">
    <location>
        <begin position="290"/>
        <end position="311"/>
    </location>
</feature>
<evidence type="ECO:0000313" key="9">
    <source>
        <dbReference type="Proteomes" id="UP001652680"/>
    </source>
</evidence>
<dbReference type="AlphaFoldDB" id="A0A6P4FC00"/>
<keyword evidence="9" id="KW-1185">Reference proteome</keyword>
<dbReference type="OrthoDB" id="6884957at2759"/>
<dbReference type="GO" id="GO:0022857">
    <property type="term" value="F:transmembrane transporter activity"/>
    <property type="evidence" value="ECO:0007669"/>
    <property type="project" value="InterPro"/>
</dbReference>
<keyword evidence="4 6" id="KW-0472">Membrane</keyword>
<dbReference type="Pfam" id="PF00083">
    <property type="entry name" value="Sugar_tr"/>
    <property type="match status" value="1"/>
</dbReference>
<feature type="transmembrane region" description="Helical" evidence="6">
    <location>
        <begin position="437"/>
        <end position="459"/>
    </location>
</feature>
<evidence type="ECO:0000256" key="6">
    <source>
        <dbReference type="SAM" id="Phobius"/>
    </source>
</evidence>
<feature type="transmembrane region" description="Helical" evidence="6">
    <location>
        <begin position="466"/>
        <end position="490"/>
    </location>
</feature>
<evidence type="ECO:0000256" key="3">
    <source>
        <dbReference type="ARBA" id="ARBA00022989"/>
    </source>
</evidence>
<feature type="transmembrane region" description="Helical" evidence="6">
    <location>
        <begin position="231"/>
        <end position="252"/>
    </location>
</feature>
<feature type="transmembrane region" description="Helical" evidence="6">
    <location>
        <begin position="408"/>
        <end position="425"/>
    </location>
</feature>